<keyword evidence="1" id="KW-1133">Transmembrane helix</keyword>
<name>A0AAD9JW31_9ANNE</name>
<gene>
    <name evidence="2" type="ORF">LSH36_147g09031</name>
</gene>
<organism evidence="2 3">
    <name type="scientific">Paralvinella palmiformis</name>
    <dbReference type="NCBI Taxonomy" id="53620"/>
    <lineage>
        <taxon>Eukaryota</taxon>
        <taxon>Metazoa</taxon>
        <taxon>Spiralia</taxon>
        <taxon>Lophotrochozoa</taxon>
        <taxon>Annelida</taxon>
        <taxon>Polychaeta</taxon>
        <taxon>Sedentaria</taxon>
        <taxon>Canalipalpata</taxon>
        <taxon>Terebellida</taxon>
        <taxon>Terebelliformia</taxon>
        <taxon>Alvinellidae</taxon>
        <taxon>Paralvinella</taxon>
    </lineage>
</organism>
<sequence>MRAVLLSGKSSASIVRVSMPTATLLSSSYRDLSANDTLVKSAADLMTGNSRHFARKSRRRRFVSVMRMAICLASVWKNAFNGSRINERNTKYAFIPIRARFWEMLGYLANTLIFILVGVVISQKALQSSEAYDWIMMLTLYVAVFVIRKTCDGGKEALIDKRTVILYMNIDALAFLPFEDIPAGMTYLRDNTPDGADELLSYFDRTYVTGSYRRVQPGHGQIGIRVKRIPPLYPPAVWNVNEATLASEPRTNNQCEGWNNRFTHLIGYSHPTIWILIEAIQKKDCFIRTQISEDLIGNPPTKRVRRKQKTLLACLLTLCEDHQSEDSYRASSWCCLQYPMERCFMNTESE</sequence>
<keyword evidence="1" id="KW-0812">Transmembrane</keyword>
<feature type="transmembrane region" description="Helical" evidence="1">
    <location>
        <begin position="101"/>
        <end position="122"/>
    </location>
</feature>
<evidence type="ECO:0000256" key="1">
    <source>
        <dbReference type="SAM" id="Phobius"/>
    </source>
</evidence>
<evidence type="ECO:0000313" key="2">
    <source>
        <dbReference type="EMBL" id="KAK2159755.1"/>
    </source>
</evidence>
<comment type="caution">
    <text evidence="2">The sequence shown here is derived from an EMBL/GenBank/DDBJ whole genome shotgun (WGS) entry which is preliminary data.</text>
</comment>
<dbReference type="AlphaFoldDB" id="A0AAD9JW31"/>
<keyword evidence="3" id="KW-1185">Reference proteome</keyword>
<feature type="transmembrane region" description="Helical" evidence="1">
    <location>
        <begin position="134"/>
        <end position="151"/>
    </location>
</feature>
<proteinExistence type="predicted"/>
<keyword evidence="1" id="KW-0472">Membrane</keyword>
<protein>
    <submittedName>
        <fullName evidence="2">Uncharacterized protein</fullName>
    </submittedName>
</protein>
<dbReference type="Proteomes" id="UP001208570">
    <property type="component" value="Unassembled WGS sequence"/>
</dbReference>
<evidence type="ECO:0000313" key="3">
    <source>
        <dbReference type="Proteomes" id="UP001208570"/>
    </source>
</evidence>
<dbReference type="EMBL" id="JAODUP010000147">
    <property type="protein sequence ID" value="KAK2159755.1"/>
    <property type="molecule type" value="Genomic_DNA"/>
</dbReference>
<reference evidence="2" key="1">
    <citation type="journal article" date="2023" name="Mol. Biol. Evol.">
        <title>Third-Generation Sequencing Reveals the Adaptive Role of the Epigenome in Three Deep-Sea Polychaetes.</title>
        <authorList>
            <person name="Perez M."/>
            <person name="Aroh O."/>
            <person name="Sun Y."/>
            <person name="Lan Y."/>
            <person name="Juniper S.K."/>
            <person name="Young C.R."/>
            <person name="Angers B."/>
            <person name="Qian P.Y."/>
        </authorList>
    </citation>
    <scope>NUCLEOTIDE SEQUENCE</scope>
    <source>
        <strain evidence="2">P08H-3</strain>
    </source>
</reference>
<accession>A0AAD9JW31</accession>